<evidence type="ECO:0000259" key="2">
    <source>
        <dbReference type="Pfam" id="PF25545"/>
    </source>
</evidence>
<dbReference type="OrthoDB" id="5426775at2759"/>
<dbReference type="Proteomes" id="UP000800035">
    <property type="component" value="Unassembled WGS sequence"/>
</dbReference>
<dbReference type="EMBL" id="ML977045">
    <property type="protein sequence ID" value="KAF1948946.1"/>
    <property type="molecule type" value="Genomic_DNA"/>
</dbReference>
<organism evidence="3 4">
    <name type="scientific">Byssothecium circinans</name>
    <dbReference type="NCBI Taxonomy" id="147558"/>
    <lineage>
        <taxon>Eukaryota</taxon>
        <taxon>Fungi</taxon>
        <taxon>Dikarya</taxon>
        <taxon>Ascomycota</taxon>
        <taxon>Pezizomycotina</taxon>
        <taxon>Dothideomycetes</taxon>
        <taxon>Pleosporomycetidae</taxon>
        <taxon>Pleosporales</taxon>
        <taxon>Massarineae</taxon>
        <taxon>Massarinaceae</taxon>
        <taxon>Byssothecium</taxon>
    </lineage>
</organism>
<dbReference type="PANTHER" id="PTHR42470:SF1">
    <property type="entry name" value="VAST DOMAIN-CONTAINING PROTEIN"/>
    <property type="match status" value="1"/>
</dbReference>
<dbReference type="InterPro" id="IPR057684">
    <property type="entry name" value="DUF7924"/>
</dbReference>
<reference evidence="3" key="1">
    <citation type="journal article" date="2020" name="Stud. Mycol.">
        <title>101 Dothideomycetes genomes: a test case for predicting lifestyles and emergence of pathogens.</title>
        <authorList>
            <person name="Haridas S."/>
            <person name="Albert R."/>
            <person name="Binder M."/>
            <person name="Bloem J."/>
            <person name="Labutti K."/>
            <person name="Salamov A."/>
            <person name="Andreopoulos B."/>
            <person name="Baker S."/>
            <person name="Barry K."/>
            <person name="Bills G."/>
            <person name="Bluhm B."/>
            <person name="Cannon C."/>
            <person name="Castanera R."/>
            <person name="Culley D."/>
            <person name="Daum C."/>
            <person name="Ezra D."/>
            <person name="Gonzalez J."/>
            <person name="Henrissat B."/>
            <person name="Kuo A."/>
            <person name="Liang C."/>
            <person name="Lipzen A."/>
            <person name="Lutzoni F."/>
            <person name="Magnuson J."/>
            <person name="Mondo S."/>
            <person name="Nolan M."/>
            <person name="Ohm R."/>
            <person name="Pangilinan J."/>
            <person name="Park H.-J."/>
            <person name="Ramirez L."/>
            <person name="Alfaro M."/>
            <person name="Sun H."/>
            <person name="Tritt A."/>
            <person name="Yoshinaga Y."/>
            <person name="Zwiers L.-H."/>
            <person name="Turgeon B."/>
            <person name="Goodwin S."/>
            <person name="Spatafora J."/>
            <person name="Crous P."/>
            <person name="Grigoriev I."/>
        </authorList>
    </citation>
    <scope>NUCLEOTIDE SEQUENCE</scope>
    <source>
        <strain evidence="3">CBS 675.92</strain>
    </source>
</reference>
<feature type="region of interest" description="Disordered" evidence="1">
    <location>
        <begin position="1"/>
        <end position="88"/>
    </location>
</feature>
<dbReference type="Pfam" id="PF25545">
    <property type="entry name" value="DUF7924"/>
    <property type="match status" value="1"/>
</dbReference>
<dbReference type="PANTHER" id="PTHR42470">
    <property type="entry name" value="VAST DOMAIN-CONTAINING PROTEIN"/>
    <property type="match status" value="1"/>
</dbReference>
<dbReference type="AlphaFoldDB" id="A0A6A5TDW6"/>
<name>A0A6A5TDW6_9PLEO</name>
<proteinExistence type="predicted"/>
<gene>
    <name evidence="3" type="ORF">CC80DRAFT_529721</name>
</gene>
<protein>
    <recommendedName>
        <fullName evidence="2">DUF7924 domain-containing protein</fullName>
    </recommendedName>
</protein>
<keyword evidence="4" id="KW-1185">Reference proteome</keyword>
<evidence type="ECO:0000313" key="4">
    <source>
        <dbReference type="Proteomes" id="UP000800035"/>
    </source>
</evidence>
<sequence>MPPRKRARSETCATPPPELPSPGPAKRRAVCSSPPPPQPEHTTPHPVLPLTQENLQALEDSQQSSPGSPGPLNPAMSRLPSPTRPNNNLDTSLKLAAYHIFVDYGRELPPALKEHVSTIILAPRGVGVPPSPNAAKIKQQRRVAAQQNERNGIKRIEPYMLFRGAAEDDPRVLPAPLVYSKDEINLHRYFLPPAPDRTVKQDWKELSQPRPDTAIGYVTRRDAQSTEPPSATAFTAEEERLLDAFCLTQYLHFPFLTSQWKTPNSNENISHAHNQAARDGAVIVNYLHSFYSLAYPDHEPGPIDIVHYSLTCDLHTAQIWVHWRDEEGHHMEIIFEFSLREVEEIVQARGILKNILNHAIGDRLAKIKSALPAFEKSRARGKGPTVRAGMSTVAPSEVGSDLRFQPPMTPDESNCKARPALLRRSKKRLKGLRWV</sequence>
<evidence type="ECO:0000313" key="3">
    <source>
        <dbReference type="EMBL" id="KAF1948946.1"/>
    </source>
</evidence>
<evidence type="ECO:0000256" key="1">
    <source>
        <dbReference type="SAM" id="MobiDB-lite"/>
    </source>
</evidence>
<feature type="domain" description="DUF7924" evidence="2">
    <location>
        <begin position="205"/>
        <end position="371"/>
    </location>
</feature>
<feature type="compositionally biased region" description="Pro residues" evidence="1">
    <location>
        <begin position="14"/>
        <end position="23"/>
    </location>
</feature>
<accession>A0A6A5TDW6</accession>